<protein>
    <submittedName>
        <fullName evidence="1">Uncharacterized protein</fullName>
    </submittedName>
</protein>
<comment type="caution">
    <text evidence="1">The sequence shown here is derived from an EMBL/GenBank/DDBJ whole genome shotgun (WGS) entry which is preliminary data.</text>
</comment>
<reference evidence="1" key="1">
    <citation type="journal article" date="2014" name="Front. Microbiol.">
        <title>High frequency of phylogenetically diverse reductive dehalogenase-homologous genes in deep subseafloor sedimentary metagenomes.</title>
        <authorList>
            <person name="Kawai M."/>
            <person name="Futagami T."/>
            <person name="Toyoda A."/>
            <person name="Takaki Y."/>
            <person name="Nishi S."/>
            <person name="Hori S."/>
            <person name="Arai W."/>
            <person name="Tsubouchi T."/>
            <person name="Morono Y."/>
            <person name="Uchiyama I."/>
            <person name="Ito T."/>
            <person name="Fujiyama A."/>
            <person name="Inagaki F."/>
            <person name="Takami H."/>
        </authorList>
    </citation>
    <scope>NUCLEOTIDE SEQUENCE</scope>
    <source>
        <strain evidence="1">Expedition CK06-06</strain>
    </source>
</reference>
<gene>
    <name evidence="1" type="ORF">S01H1_39932</name>
</gene>
<dbReference type="EMBL" id="BARS01025248">
    <property type="protein sequence ID" value="GAG02005.1"/>
    <property type="molecule type" value="Genomic_DNA"/>
</dbReference>
<name>X0U8Z8_9ZZZZ</name>
<evidence type="ECO:0000313" key="1">
    <source>
        <dbReference type="EMBL" id="GAG02005.1"/>
    </source>
</evidence>
<proteinExistence type="predicted"/>
<organism evidence="1">
    <name type="scientific">marine sediment metagenome</name>
    <dbReference type="NCBI Taxonomy" id="412755"/>
    <lineage>
        <taxon>unclassified sequences</taxon>
        <taxon>metagenomes</taxon>
        <taxon>ecological metagenomes</taxon>
    </lineage>
</organism>
<accession>X0U8Z8</accession>
<dbReference type="AlphaFoldDB" id="X0U8Z8"/>
<sequence length="59" mass="6472">MAQSAIHSREESSRPEAFRVVLAGLWDKTGPILLGMSIMQQLATAFQQVMSMVKILPGL</sequence>